<dbReference type="AlphaFoldDB" id="A0A399F1K2"/>
<dbReference type="Pfam" id="PF04079">
    <property type="entry name" value="SMC_ScpB"/>
    <property type="match status" value="1"/>
</dbReference>
<evidence type="ECO:0000313" key="5">
    <source>
        <dbReference type="EMBL" id="RIH89665.1"/>
    </source>
</evidence>
<dbReference type="Gene3D" id="1.10.10.10">
    <property type="entry name" value="Winged helix-like DNA-binding domain superfamily/Winged helix DNA-binding domain"/>
    <property type="match status" value="2"/>
</dbReference>
<dbReference type="PANTHER" id="PTHR34298">
    <property type="entry name" value="SEGREGATION AND CONDENSATION PROTEIN B"/>
    <property type="match status" value="1"/>
</dbReference>
<evidence type="ECO:0000256" key="2">
    <source>
        <dbReference type="ARBA" id="ARBA00022618"/>
    </source>
</evidence>
<protein>
    <submittedName>
        <fullName evidence="5">Segregation and condensation protein B</fullName>
    </submittedName>
</protein>
<dbReference type="NCBIfam" id="TIGR00281">
    <property type="entry name" value="SMC-Scp complex subunit ScpB"/>
    <property type="match status" value="1"/>
</dbReference>
<evidence type="ECO:0000256" key="3">
    <source>
        <dbReference type="ARBA" id="ARBA00022829"/>
    </source>
</evidence>
<proteinExistence type="predicted"/>
<dbReference type="Proteomes" id="UP000265341">
    <property type="component" value="Unassembled WGS sequence"/>
</dbReference>
<accession>A0A399F1K2</accession>
<sequence>MSVFHLAQDTMNAAQAQLLAVLFAAGRPVGLAELSSLAPEESILRELAGLQHWLLQHPIGVQIERVAGGWRLVVHPSYLDAVERVLRPNPPRLSRAALEVLAIVAYQQPITRAELEAVRGRSVDGVLEGLLERELIRVVGEKEAIGRPKLYGTTERFLEVFGLESLKELPPLEEGPVLLLRG</sequence>
<dbReference type="PANTHER" id="PTHR34298:SF2">
    <property type="entry name" value="SEGREGATION AND CONDENSATION PROTEIN B"/>
    <property type="match status" value="1"/>
</dbReference>
<comment type="caution">
    <text evidence="5">The sequence shown here is derived from an EMBL/GenBank/DDBJ whole genome shotgun (WGS) entry which is preliminary data.</text>
</comment>
<evidence type="ECO:0000313" key="6">
    <source>
        <dbReference type="Proteomes" id="UP000265341"/>
    </source>
</evidence>
<organism evidence="5 6">
    <name type="scientific">Calidithermus roseus</name>
    <dbReference type="NCBI Taxonomy" id="1644118"/>
    <lineage>
        <taxon>Bacteria</taxon>
        <taxon>Thermotogati</taxon>
        <taxon>Deinococcota</taxon>
        <taxon>Deinococci</taxon>
        <taxon>Thermales</taxon>
        <taxon>Thermaceae</taxon>
        <taxon>Calidithermus</taxon>
    </lineage>
</organism>
<reference evidence="5 6" key="1">
    <citation type="submission" date="2018-08" db="EMBL/GenBank/DDBJ databases">
        <title>Meiothermus roseus NBRC 110900 genome sequencing project.</title>
        <authorList>
            <person name="Da Costa M.S."/>
            <person name="Albuquerque L."/>
            <person name="Raposo P."/>
            <person name="Froufe H.J.C."/>
            <person name="Barroso C.S."/>
            <person name="Egas C."/>
        </authorList>
    </citation>
    <scope>NUCLEOTIDE SEQUENCE [LARGE SCALE GENOMIC DNA]</scope>
    <source>
        <strain evidence="5 6">NBRC 110900</strain>
    </source>
</reference>
<dbReference type="SUPFAM" id="SSF46785">
    <property type="entry name" value="Winged helix' DNA-binding domain"/>
    <property type="match status" value="2"/>
</dbReference>
<dbReference type="InterPro" id="IPR036388">
    <property type="entry name" value="WH-like_DNA-bd_sf"/>
</dbReference>
<evidence type="ECO:0000256" key="1">
    <source>
        <dbReference type="ARBA" id="ARBA00022490"/>
    </source>
</evidence>
<dbReference type="GO" id="GO:0051304">
    <property type="term" value="P:chromosome separation"/>
    <property type="evidence" value="ECO:0007669"/>
    <property type="project" value="InterPro"/>
</dbReference>
<keyword evidence="6" id="KW-1185">Reference proteome</keyword>
<keyword evidence="4" id="KW-0131">Cell cycle</keyword>
<dbReference type="PIRSF" id="PIRSF019345">
    <property type="entry name" value="ScpB"/>
    <property type="match status" value="1"/>
</dbReference>
<gene>
    <name evidence="5" type="primary">scpB</name>
    <name evidence="5" type="ORF">Mrose_00254</name>
</gene>
<name>A0A399F1K2_9DEIN</name>
<dbReference type="EMBL" id="QWLA01000002">
    <property type="protein sequence ID" value="RIH89665.1"/>
    <property type="molecule type" value="Genomic_DNA"/>
</dbReference>
<dbReference type="InterPro" id="IPR005234">
    <property type="entry name" value="ScpB_csome_segregation"/>
</dbReference>
<keyword evidence="1" id="KW-0963">Cytoplasm</keyword>
<dbReference type="GO" id="GO:0051301">
    <property type="term" value="P:cell division"/>
    <property type="evidence" value="ECO:0007669"/>
    <property type="project" value="UniProtKB-KW"/>
</dbReference>
<dbReference type="InterPro" id="IPR036390">
    <property type="entry name" value="WH_DNA-bd_sf"/>
</dbReference>
<keyword evidence="3" id="KW-0159">Chromosome partition</keyword>
<evidence type="ECO:0000256" key="4">
    <source>
        <dbReference type="ARBA" id="ARBA00023306"/>
    </source>
</evidence>
<keyword evidence="2" id="KW-0132">Cell division</keyword>